<feature type="signal peptide" evidence="1">
    <location>
        <begin position="1"/>
        <end position="28"/>
    </location>
</feature>
<dbReference type="EMBL" id="SACS01000004">
    <property type="protein sequence ID" value="RVU40509.1"/>
    <property type="molecule type" value="Genomic_DNA"/>
</dbReference>
<dbReference type="AlphaFoldDB" id="A0A437R161"/>
<evidence type="ECO:0008006" key="4">
    <source>
        <dbReference type="Google" id="ProtNLM"/>
    </source>
</evidence>
<protein>
    <recommendedName>
        <fullName evidence="4">Low-complexity protein</fullName>
    </recommendedName>
</protein>
<keyword evidence="1" id="KW-0732">Signal</keyword>
<name>A0A437R161_9GAMM</name>
<sequence>MTTINRKVTAAVGVFVLGSLSSIGSAQALDFTATELSGGYQLAATEASCGADKTKTDDKAKEAKCGADKAKATVDKAKEGKCGEGKCGEGKCGADKAKAAATDKAKDTAEKAKEGKCGEGKCGEGKCGGMN</sequence>
<evidence type="ECO:0000313" key="2">
    <source>
        <dbReference type="EMBL" id="RVU40509.1"/>
    </source>
</evidence>
<dbReference type="RefSeq" id="WP_127698049.1">
    <property type="nucleotide sequence ID" value="NZ_SACS01000004.1"/>
</dbReference>
<evidence type="ECO:0000313" key="3">
    <source>
        <dbReference type="Proteomes" id="UP000283077"/>
    </source>
</evidence>
<evidence type="ECO:0000256" key="1">
    <source>
        <dbReference type="SAM" id="SignalP"/>
    </source>
</evidence>
<keyword evidence="3" id="KW-1185">Reference proteome</keyword>
<proteinExistence type="predicted"/>
<accession>A0A437R161</accession>
<gene>
    <name evidence="2" type="ORF">EOE67_05515</name>
</gene>
<reference evidence="2 3" key="1">
    <citation type="submission" date="2019-01" db="EMBL/GenBank/DDBJ databases">
        <authorList>
            <person name="Chen W.-M."/>
        </authorList>
    </citation>
    <scope>NUCLEOTIDE SEQUENCE [LARGE SCALE GENOMIC DNA]</scope>
    <source>
        <strain evidence="2 3">KYPC3</strain>
    </source>
</reference>
<comment type="caution">
    <text evidence="2">The sequence shown here is derived from an EMBL/GenBank/DDBJ whole genome shotgun (WGS) entry which is preliminary data.</text>
</comment>
<feature type="chain" id="PRO_5019229511" description="Low-complexity protein" evidence="1">
    <location>
        <begin position="29"/>
        <end position="131"/>
    </location>
</feature>
<dbReference type="Proteomes" id="UP000283077">
    <property type="component" value="Unassembled WGS sequence"/>
</dbReference>
<organism evidence="2 3">
    <name type="scientific">Rheinheimera riviphila</name>
    <dbReference type="NCBI Taxonomy" id="1834037"/>
    <lineage>
        <taxon>Bacteria</taxon>
        <taxon>Pseudomonadati</taxon>
        <taxon>Pseudomonadota</taxon>
        <taxon>Gammaproteobacteria</taxon>
        <taxon>Chromatiales</taxon>
        <taxon>Chromatiaceae</taxon>
        <taxon>Rheinheimera</taxon>
    </lineage>
</organism>